<reference evidence="8" key="1">
    <citation type="submission" date="2020-07" db="EMBL/GenBank/DDBJ databases">
        <title>Huge and variable diversity of episymbiotic CPR bacteria and DPANN archaea in groundwater ecosystems.</title>
        <authorList>
            <person name="He C.Y."/>
            <person name="Keren R."/>
            <person name="Whittaker M."/>
            <person name="Farag I.F."/>
            <person name="Doudna J."/>
            <person name="Cate J.H.D."/>
            <person name="Banfield J.F."/>
        </authorList>
    </citation>
    <scope>NUCLEOTIDE SEQUENCE</scope>
    <source>
        <strain evidence="8">NC_groundwater_672_Ag_B-0.1um_62_36</strain>
    </source>
</reference>
<evidence type="ECO:0000256" key="4">
    <source>
        <dbReference type="ARBA" id="ARBA00023014"/>
    </source>
</evidence>
<evidence type="ECO:0000313" key="8">
    <source>
        <dbReference type="EMBL" id="MBI2878040.1"/>
    </source>
</evidence>
<accession>A0A932FWP8</accession>
<protein>
    <submittedName>
        <fullName evidence="8">CoA activase</fullName>
    </submittedName>
</protein>
<dbReference type="Proteomes" id="UP000769766">
    <property type="component" value="Unassembled WGS sequence"/>
</dbReference>
<dbReference type="EMBL" id="JACPRF010000437">
    <property type="protein sequence ID" value="MBI2878040.1"/>
    <property type="molecule type" value="Genomic_DNA"/>
</dbReference>
<dbReference type="Gene3D" id="3.30.420.40">
    <property type="match status" value="1"/>
</dbReference>
<gene>
    <name evidence="8" type="ORF">HYY20_14280</name>
</gene>
<dbReference type="PANTHER" id="PTHR32329">
    <property type="entry name" value="BIFUNCTIONAL PROTEIN [INCLUDES 2-HYDROXYACYL-COA DEHYDRATASE (N-TER) AND ITS ACTIVATOR DOMAIN (C_TERM)-RELATED"/>
    <property type="match status" value="1"/>
</dbReference>
<dbReference type="NCBIfam" id="TIGR00241">
    <property type="entry name" value="CoA_E_activ"/>
    <property type="match status" value="1"/>
</dbReference>
<dbReference type="SUPFAM" id="SSF53067">
    <property type="entry name" value="Actin-like ATPase domain"/>
    <property type="match status" value="1"/>
</dbReference>
<dbReference type="InterPro" id="IPR002731">
    <property type="entry name" value="ATPase_BadF"/>
</dbReference>
<name>A0A932FWP8_UNCTE</name>
<feature type="domain" description="DUF2229" evidence="7">
    <location>
        <begin position="292"/>
        <end position="511"/>
    </location>
</feature>
<comment type="cofactor">
    <cofactor evidence="1">
        <name>[4Fe-4S] cluster</name>
        <dbReference type="ChEBI" id="CHEBI:49883"/>
    </cofactor>
</comment>
<feature type="compositionally biased region" description="Low complexity" evidence="5">
    <location>
        <begin position="613"/>
        <end position="631"/>
    </location>
</feature>
<dbReference type="AlphaFoldDB" id="A0A932FWP8"/>
<keyword evidence="2" id="KW-0479">Metal-binding</keyword>
<dbReference type="GO" id="GO:0046872">
    <property type="term" value="F:metal ion binding"/>
    <property type="evidence" value="ECO:0007669"/>
    <property type="project" value="UniProtKB-KW"/>
</dbReference>
<evidence type="ECO:0000256" key="3">
    <source>
        <dbReference type="ARBA" id="ARBA00023004"/>
    </source>
</evidence>
<dbReference type="Pfam" id="PF01869">
    <property type="entry name" value="BcrAD_BadFG"/>
    <property type="match status" value="1"/>
</dbReference>
<evidence type="ECO:0000313" key="9">
    <source>
        <dbReference type="Proteomes" id="UP000769766"/>
    </source>
</evidence>
<dbReference type="InterPro" id="IPR008275">
    <property type="entry name" value="CoA_E_activase_dom"/>
</dbReference>
<feature type="non-terminal residue" evidence="8">
    <location>
        <position position="1"/>
    </location>
</feature>
<dbReference type="InterPro" id="IPR043129">
    <property type="entry name" value="ATPase_NBD"/>
</dbReference>
<evidence type="ECO:0000259" key="6">
    <source>
        <dbReference type="Pfam" id="PF01869"/>
    </source>
</evidence>
<evidence type="ECO:0000259" key="7">
    <source>
        <dbReference type="Pfam" id="PF09989"/>
    </source>
</evidence>
<feature type="region of interest" description="Disordered" evidence="5">
    <location>
        <begin position="613"/>
        <end position="632"/>
    </location>
</feature>
<comment type="caution">
    <text evidence="8">The sequence shown here is derived from an EMBL/GenBank/DDBJ whole genome shotgun (WGS) entry which is preliminary data.</text>
</comment>
<organism evidence="8 9">
    <name type="scientific">Tectimicrobiota bacterium</name>
    <dbReference type="NCBI Taxonomy" id="2528274"/>
    <lineage>
        <taxon>Bacteria</taxon>
        <taxon>Pseudomonadati</taxon>
        <taxon>Nitrospinota/Tectimicrobiota group</taxon>
        <taxon>Candidatus Tectimicrobiota</taxon>
    </lineage>
</organism>
<dbReference type="Gene3D" id="3.40.50.11900">
    <property type="match status" value="2"/>
</dbReference>
<dbReference type="GO" id="GO:0051536">
    <property type="term" value="F:iron-sulfur cluster binding"/>
    <property type="evidence" value="ECO:0007669"/>
    <property type="project" value="UniProtKB-KW"/>
</dbReference>
<dbReference type="CDD" id="cd24035">
    <property type="entry name" value="ASKHA_NBD_O66634-like_rpt2"/>
    <property type="match status" value="1"/>
</dbReference>
<keyword evidence="4" id="KW-0411">Iron-sulfur</keyword>
<evidence type="ECO:0000256" key="5">
    <source>
        <dbReference type="SAM" id="MobiDB-lite"/>
    </source>
</evidence>
<dbReference type="InterPro" id="IPR051805">
    <property type="entry name" value="Dehydratase_Activator_Redct"/>
</dbReference>
<dbReference type="PANTHER" id="PTHR32329:SF7">
    <property type="entry name" value="ACTIVATOR OF 2-HYDROXYACYL-COA-HYDRATASE"/>
    <property type="match status" value="1"/>
</dbReference>
<sequence>DLVRNEITAQATAALHLDPQVDTIFEIGGQDSKYICLQDGLVVDFTMNKVCAAGTGSFLEEQAEKLGIEIIGEFGDLARQSSQPSQLGDRCTVFMESDLVSCQNKGGRLEDLVAGLGYSIVHNYLHLVVGDRKVGQRIFFQGGVAANQAVVSAFEQVVGRPVTVPPHHDVTGAIGVALLAQKAAGDQPSRFQGFDLSQRRYTVETFICKGCENLCEINQVKFGQERQAFYGARCERYEEDQSKKLGLSLPNLLQEREELLLASLKRSQESQAPARPAPGQRAAHSGLGVGLRIGIPRALFFYEYLPFWGAFFGHLGCEVVVSEVTNQRLANLAVEHAATEICFPMKVAFAHLLSLQERELDYIFFPSVINYPQADQANPDQVAQTCPYIPTVPYLALAASNAPGQKVPLLRPILDYRWKRGYWQKALIEMGQKLGWPAKRIREAIAQGEAAQARFYQAAQTRGREVLDQLKPGERAIVLISRPYNGCDSGLNLGLFQKLKKMGILTLPMDFLPLEESTAPAPPKYNIYWLYGQKILQAAHYLKHQGRDRLYPRYLTNFGCGPDSFLMGFFKAELEGYPCLQIEVDEHNADAGLVTRCEAFLDSIEGYLSRQRPISSATPASPVPASRPTRSNGAPREIYIPYMSDSSYAVAAAFRAFGIPAQVMPESDQESLELGKQFALGKECLPFVLTLGDFLKVMRQPGFDPEKSSFFMPTSDGPCRFGMYYQRQRQIFTQQGYPDVPFISPNQGNSNGYFQEFNQFPSGFSRLAWQGIVAYELLEKLYRATRPYVADRPAIDQSYREGLQEISYGIVHQRVEPSLQEAIEQLSRFPLDASPHKPIIGIVGEIYLRSHRFGNQNLVETIEELGGEVWQSTTQEWILYVNSWLQLDSWERWDLPGFLRAYLKQKVQLRDADRLSRLLEGRLEHVHEPSTEDLLRSADPYLHRSCGTEAVVSLGRSAEFFREGASGIISVMPFTCMPGNVVNALFKRFKEDHENIPCLSLSYDGLEDTHIRTRLEAFIVQARQYQERKCRHSPGDSKRGR</sequence>
<evidence type="ECO:0000256" key="2">
    <source>
        <dbReference type="ARBA" id="ARBA00022723"/>
    </source>
</evidence>
<proteinExistence type="predicted"/>
<keyword evidence="3" id="KW-0408">Iron</keyword>
<feature type="domain" description="ATPase BadF/BadG/BcrA/BcrD type" evidence="6">
    <location>
        <begin position="2"/>
        <end position="180"/>
    </location>
</feature>
<dbReference type="Pfam" id="PF09989">
    <property type="entry name" value="DUF2229"/>
    <property type="match status" value="1"/>
</dbReference>
<dbReference type="InterPro" id="IPR018709">
    <property type="entry name" value="CoA_activase_DUF2229"/>
</dbReference>
<evidence type="ECO:0000256" key="1">
    <source>
        <dbReference type="ARBA" id="ARBA00001966"/>
    </source>
</evidence>